<dbReference type="Proteomes" id="UP000738349">
    <property type="component" value="Unassembled WGS sequence"/>
</dbReference>
<comment type="caution">
    <text evidence="2">The sequence shown here is derived from an EMBL/GenBank/DDBJ whole genome shotgun (WGS) entry which is preliminary data.</text>
</comment>
<dbReference type="OrthoDB" id="3832628at2759"/>
<name>A0A9P9FGN5_9HYPO</name>
<dbReference type="EMBL" id="JAGMUV010000004">
    <property type="protein sequence ID" value="KAH7161502.1"/>
    <property type="molecule type" value="Genomic_DNA"/>
</dbReference>
<accession>A0A9P9FGN5</accession>
<evidence type="ECO:0000313" key="3">
    <source>
        <dbReference type="Proteomes" id="UP000738349"/>
    </source>
</evidence>
<organism evidence="2 3">
    <name type="scientific">Dactylonectria macrodidyma</name>
    <dbReference type="NCBI Taxonomy" id="307937"/>
    <lineage>
        <taxon>Eukaryota</taxon>
        <taxon>Fungi</taxon>
        <taxon>Dikarya</taxon>
        <taxon>Ascomycota</taxon>
        <taxon>Pezizomycotina</taxon>
        <taxon>Sordariomycetes</taxon>
        <taxon>Hypocreomycetidae</taxon>
        <taxon>Hypocreales</taxon>
        <taxon>Nectriaceae</taxon>
        <taxon>Dactylonectria</taxon>
    </lineage>
</organism>
<dbReference type="AlphaFoldDB" id="A0A9P9FGN5"/>
<reference evidence="2" key="1">
    <citation type="journal article" date="2021" name="Nat. Commun.">
        <title>Genetic determinants of endophytism in the Arabidopsis root mycobiome.</title>
        <authorList>
            <person name="Mesny F."/>
            <person name="Miyauchi S."/>
            <person name="Thiergart T."/>
            <person name="Pickel B."/>
            <person name="Atanasova L."/>
            <person name="Karlsson M."/>
            <person name="Huettel B."/>
            <person name="Barry K.W."/>
            <person name="Haridas S."/>
            <person name="Chen C."/>
            <person name="Bauer D."/>
            <person name="Andreopoulos W."/>
            <person name="Pangilinan J."/>
            <person name="LaButti K."/>
            <person name="Riley R."/>
            <person name="Lipzen A."/>
            <person name="Clum A."/>
            <person name="Drula E."/>
            <person name="Henrissat B."/>
            <person name="Kohler A."/>
            <person name="Grigoriev I.V."/>
            <person name="Martin F.M."/>
            <person name="Hacquard S."/>
        </authorList>
    </citation>
    <scope>NUCLEOTIDE SEQUENCE</scope>
    <source>
        <strain evidence="2">MPI-CAGE-AT-0147</strain>
    </source>
</reference>
<protein>
    <submittedName>
        <fullName evidence="2">Uncharacterized protein</fullName>
    </submittedName>
</protein>
<evidence type="ECO:0000256" key="1">
    <source>
        <dbReference type="SAM" id="MobiDB-lite"/>
    </source>
</evidence>
<evidence type="ECO:0000313" key="2">
    <source>
        <dbReference type="EMBL" id="KAH7161502.1"/>
    </source>
</evidence>
<gene>
    <name evidence="2" type="ORF">EDB81DRAFT_784935</name>
</gene>
<feature type="region of interest" description="Disordered" evidence="1">
    <location>
        <begin position="1"/>
        <end position="29"/>
    </location>
</feature>
<sequence length="362" mass="41343">MMTAPPERARRKSTGGKAPRRIPPGPHYHNFEDHAGRTYAVARGGPGPIATLAKLGIQLYCLGTPHPSPEALGNSFLNCDAMIGAGNARGRWPRVDVYSDFSNIDECIEHHRREKVFRKQAVQDMKQKAVAGLSEEDAHEKLINEVRGKEPLPHIVPTWCESEKFWSQYRSSDRYRSWIFVMPEGCQSWEDIIEKGIYKVDFDLDVNPATETEMYDGDLDEDTLLEGEKHGWVEVEKTGVEKSEPVQHRLLCVRNSPRDTLLGFKDSSDIASIEESTWRTPGYEGDLFNSWVRATQVFWDCTYRLPCCDGCDEDEPHDACEIELNEHYFDEDGQCVACRRKTEYRRRSKRIVERGEKGGVEA</sequence>
<proteinExistence type="predicted"/>
<feature type="compositionally biased region" description="Basic residues" evidence="1">
    <location>
        <begin position="9"/>
        <end position="20"/>
    </location>
</feature>
<keyword evidence="3" id="KW-1185">Reference proteome</keyword>